<proteinExistence type="predicted"/>
<organism evidence="2 3">
    <name type="scientific">Trametes cubensis</name>
    <dbReference type="NCBI Taxonomy" id="1111947"/>
    <lineage>
        <taxon>Eukaryota</taxon>
        <taxon>Fungi</taxon>
        <taxon>Dikarya</taxon>
        <taxon>Basidiomycota</taxon>
        <taxon>Agaricomycotina</taxon>
        <taxon>Agaricomycetes</taxon>
        <taxon>Polyporales</taxon>
        <taxon>Polyporaceae</taxon>
        <taxon>Trametes</taxon>
    </lineage>
</organism>
<protein>
    <submittedName>
        <fullName evidence="2">Uncharacterized protein</fullName>
    </submittedName>
</protein>
<evidence type="ECO:0000313" key="2">
    <source>
        <dbReference type="EMBL" id="KAJ8481008.1"/>
    </source>
</evidence>
<sequence>MTTSPSSLPPLPLSESSSSSPSHPPSSALASLPSPNTKQPTASLSPSTPSYGHPPVPMPPASLEEHLEQLTDVVQETGHLIHVCSATCAARCALAEKRDAEERARTASVQEQLARMLAMTQEMVRREKEERVTSSPQKYVQDLQRAAFGAGGHARLDFAVVDDGDSPSAAPTYTIAPRIKDMSKS</sequence>
<feature type="compositionally biased region" description="Polar residues" evidence="1">
    <location>
        <begin position="36"/>
        <end position="50"/>
    </location>
</feature>
<evidence type="ECO:0000313" key="3">
    <source>
        <dbReference type="Proteomes" id="UP001215151"/>
    </source>
</evidence>
<feature type="region of interest" description="Disordered" evidence="1">
    <location>
        <begin position="1"/>
        <end position="61"/>
    </location>
</feature>
<name>A0AAD7TSF1_9APHY</name>
<accession>A0AAD7TSF1</accession>
<gene>
    <name evidence="2" type="ORF">ONZ51_g6294</name>
</gene>
<feature type="compositionally biased region" description="Low complexity" evidence="1">
    <location>
        <begin position="13"/>
        <end position="35"/>
    </location>
</feature>
<feature type="region of interest" description="Disordered" evidence="1">
    <location>
        <begin position="160"/>
        <end position="185"/>
    </location>
</feature>
<dbReference type="EMBL" id="JAPEVG010000148">
    <property type="protein sequence ID" value="KAJ8481008.1"/>
    <property type="molecule type" value="Genomic_DNA"/>
</dbReference>
<evidence type="ECO:0000256" key="1">
    <source>
        <dbReference type="SAM" id="MobiDB-lite"/>
    </source>
</evidence>
<keyword evidence="3" id="KW-1185">Reference proteome</keyword>
<dbReference type="AlphaFoldDB" id="A0AAD7TSF1"/>
<dbReference type="Proteomes" id="UP001215151">
    <property type="component" value="Unassembled WGS sequence"/>
</dbReference>
<reference evidence="2" key="1">
    <citation type="submission" date="2022-11" db="EMBL/GenBank/DDBJ databases">
        <title>Genome Sequence of Cubamyces cubensis.</title>
        <authorList>
            <person name="Buettner E."/>
        </authorList>
    </citation>
    <scope>NUCLEOTIDE SEQUENCE</scope>
    <source>
        <strain evidence="2">MPL-01</strain>
    </source>
</reference>
<comment type="caution">
    <text evidence="2">The sequence shown here is derived from an EMBL/GenBank/DDBJ whole genome shotgun (WGS) entry which is preliminary data.</text>
</comment>